<dbReference type="Proteomes" id="UP000031552">
    <property type="component" value="Unassembled WGS sequence"/>
</dbReference>
<dbReference type="EMBL" id="CCEJ010000009">
    <property type="protein sequence ID" value="CDR34701.1"/>
    <property type="molecule type" value="Genomic_DNA"/>
</dbReference>
<evidence type="ECO:0000313" key="1">
    <source>
        <dbReference type="EMBL" id="CDR34701.1"/>
    </source>
</evidence>
<keyword evidence="2" id="KW-1185">Reference proteome</keyword>
<comment type="caution">
    <text evidence="1">The sequence shown here is derived from an EMBL/GenBank/DDBJ whole genome shotgun (WGS) entry which is preliminary data.</text>
</comment>
<name>A0A090D091_9BACT</name>
<protein>
    <submittedName>
        <fullName evidence="1">Uncharacterized protein</fullName>
    </submittedName>
</protein>
<sequence length="69" mass="7689">MEPSQQVQSLAFFAKAQVIANTVRKYRGRCAICITYESEERSAVIYGLKKVKSAFLDFKGVITVNVKGT</sequence>
<proteinExistence type="predicted"/>
<reference evidence="1" key="1">
    <citation type="submission" date="2013-12" db="EMBL/GenBank/DDBJ databases">
        <authorList>
            <person name="Linke B."/>
        </authorList>
    </citation>
    <scope>NUCLEOTIDE SEQUENCE [LARGE SCALE GENOMIC DNA]</scope>
    <source>
        <strain evidence="1">CRIB-18</strain>
    </source>
</reference>
<reference evidence="1" key="2">
    <citation type="submission" date="2014-09" db="EMBL/GenBank/DDBJ databases">
        <title>Criblamydia sequanensis harbors a mega-plasmid encoding arsenite resistance.</title>
        <authorList>
            <person name="Bertelli C."/>
            <person name="Goesmann A."/>
            <person name="Greub G."/>
        </authorList>
    </citation>
    <scope>NUCLEOTIDE SEQUENCE [LARGE SCALE GENOMIC DNA]</scope>
    <source>
        <strain evidence="1">CRIB-18</strain>
    </source>
</reference>
<organism evidence="1 2">
    <name type="scientific">Candidatus Criblamydia sequanensis CRIB-18</name>
    <dbReference type="NCBI Taxonomy" id="1437425"/>
    <lineage>
        <taxon>Bacteria</taxon>
        <taxon>Pseudomonadati</taxon>
        <taxon>Chlamydiota</taxon>
        <taxon>Chlamydiia</taxon>
        <taxon>Parachlamydiales</taxon>
        <taxon>Candidatus Criblamydiaceae</taxon>
        <taxon>Candidatus Criblamydia</taxon>
    </lineage>
</organism>
<dbReference type="STRING" id="1437425.CSEC_1894"/>
<gene>
    <name evidence="1" type="ORF">CSEC_1894</name>
</gene>
<evidence type="ECO:0000313" key="2">
    <source>
        <dbReference type="Proteomes" id="UP000031552"/>
    </source>
</evidence>
<accession>A0A090D091</accession>
<dbReference type="RefSeq" id="WP_041018249.1">
    <property type="nucleotide sequence ID" value="NZ_CCEJ010000009.1"/>
</dbReference>
<dbReference type="AlphaFoldDB" id="A0A090D091"/>